<accession>A0A933RWU2</accession>
<organism evidence="4 5">
    <name type="scientific">Rhodopseudomonas palustris</name>
    <dbReference type="NCBI Taxonomy" id="1076"/>
    <lineage>
        <taxon>Bacteria</taxon>
        <taxon>Pseudomonadati</taxon>
        <taxon>Pseudomonadota</taxon>
        <taxon>Alphaproteobacteria</taxon>
        <taxon>Hyphomicrobiales</taxon>
        <taxon>Nitrobacteraceae</taxon>
        <taxon>Rhodopseudomonas</taxon>
    </lineage>
</organism>
<dbReference type="InterPro" id="IPR047057">
    <property type="entry name" value="MerR_fam"/>
</dbReference>
<proteinExistence type="predicted"/>
<feature type="region of interest" description="Disordered" evidence="2">
    <location>
        <begin position="110"/>
        <end position="132"/>
    </location>
</feature>
<evidence type="ECO:0000313" key="5">
    <source>
        <dbReference type="Proteomes" id="UP000782519"/>
    </source>
</evidence>
<dbReference type="InterPro" id="IPR000551">
    <property type="entry name" value="MerR-type_HTH_dom"/>
</dbReference>
<dbReference type="AlphaFoldDB" id="A0A933RWU2"/>
<evidence type="ECO:0000313" key="4">
    <source>
        <dbReference type="EMBL" id="MBI5129661.1"/>
    </source>
</evidence>
<evidence type="ECO:0000256" key="1">
    <source>
        <dbReference type="ARBA" id="ARBA00023125"/>
    </source>
</evidence>
<dbReference type="PROSITE" id="PS50937">
    <property type="entry name" value="HTH_MERR_2"/>
    <property type="match status" value="1"/>
</dbReference>
<dbReference type="SMART" id="SM00422">
    <property type="entry name" value="HTH_MERR"/>
    <property type="match status" value="1"/>
</dbReference>
<reference evidence="4" key="1">
    <citation type="submission" date="2020-07" db="EMBL/GenBank/DDBJ databases">
        <title>Huge and variable diversity of episymbiotic CPR bacteria and DPANN archaea in groundwater ecosystems.</title>
        <authorList>
            <person name="He C.Y."/>
            <person name="Keren R."/>
            <person name="Whittaker M."/>
            <person name="Farag I.F."/>
            <person name="Doudna J."/>
            <person name="Cate J.H.D."/>
            <person name="Banfield J.F."/>
        </authorList>
    </citation>
    <scope>NUCLEOTIDE SEQUENCE</scope>
    <source>
        <strain evidence="4">NC_groundwater_1818_Pr3_B-0.1um_66_35</strain>
    </source>
</reference>
<dbReference type="PANTHER" id="PTHR30204">
    <property type="entry name" value="REDOX-CYCLING DRUG-SENSING TRANSCRIPTIONAL ACTIVATOR SOXR"/>
    <property type="match status" value="1"/>
</dbReference>
<sequence>MDKAPDAFRTISEVADELDIPQHVLRFWETRFTQIKPMKRSGGRRYYRPDDVDLLKGIRRLLYGEGYTIRGVQRILKEHGIKSVQRLADNEASATFGAVEEAIGRTVAEDDYEPAPGGGIDLDDDDYDGENEGLDLHAMMEEPDLRAAPAPAPARSASPVAARRAPVFDAEDDEEFSAPPAPRLNLPPLDLPVDAAPVRPPVDLAPLRAVLQDLIACREALDAAMKDG</sequence>
<dbReference type="CDD" id="cd04765">
    <property type="entry name" value="HTH_MlrA-like_sg2"/>
    <property type="match status" value="1"/>
</dbReference>
<dbReference type="InterPro" id="IPR009061">
    <property type="entry name" value="DNA-bd_dom_put_sf"/>
</dbReference>
<gene>
    <name evidence="4" type="ORF">HZA66_09480</name>
</gene>
<dbReference type="SUPFAM" id="SSF46955">
    <property type="entry name" value="Putative DNA-binding domain"/>
    <property type="match status" value="1"/>
</dbReference>
<protein>
    <submittedName>
        <fullName evidence="4">MerR family transcriptional regulator</fullName>
    </submittedName>
</protein>
<dbReference type="Proteomes" id="UP000782519">
    <property type="component" value="Unassembled WGS sequence"/>
</dbReference>
<dbReference type="GO" id="GO:0003700">
    <property type="term" value="F:DNA-binding transcription factor activity"/>
    <property type="evidence" value="ECO:0007669"/>
    <property type="project" value="InterPro"/>
</dbReference>
<dbReference type="Gene3D" id="1.10.1660.10">
    <property type="match status" value="1"/>
</dbReference>
<dbReference type="PANTHER" id="PTHR30204:SF15">
    <property type="entry name" value="BLL5018 PROTEIN"/>
    <property type="match status" value="1"/>
</dbReference>
<evidence type="ECO:0000256" key="2">
    <source>
        <dbReference type="SAM" id="MobiDB-lite"/>
    </source>
</evidence>
<evidence type="ECO:0000259" key="3">
    <source>
        <dbReference type="PROSITE" id="PS50937"/>
    </source>
</evidence>
<feature type="compositionally biased region" description="Acidic residues" evidence="2">
    <location>
        <begin position="121"/>
        <end position="132"/>
    </location>
</feature>
<keyword evidence="1" id="KW-0238">DNA-binding</keyword>
<dbReference type="Pfam" id="PF13411">
    <property type="entry name" value="MerR_1"/>
    <property type="match status" value="1"/>
</dbReference>
<name>A0A933RWU2_RHOPL</name>
<feature type="domain" description="HTH merR-type" evidence="3">
    <location>
        <begin position="10"/>
        <end position="78"/>
    </location>
</feature>
<dbReference type="EMBL" id="JACRJB010000025">
    <property type="protein sequence ID" value="MBI5129661.1"/>
    <property type="molecule type" value="Genomic_DNA"/>
</dbReference>
<comment type="caution">
    <text evidence="4">The sequence shown here is derived from an EMBL/GenBank/DDBJ whole genome shotgun (WGS) entry which is preliminary data.</text>
</comment>
<dbReference type="GO" id="GO:0003677">
    <property type="term" value="F:DNA binding"/>
    <property type="evidence" value="ECO:0007669"/>
    <property type="project" value="UniProtKB-KW"/>
</dbReference>